<accession>A0A6N8SJ18</accession>
<evidence type="ECO:0000313" key="7">
    <source>
        <dbReference type="Proteomes" id="UP000435802"/>
    </source>
</evidence>
<dbReference type="InterPro" id="IPR014757">
    <property type="entry name" value="Tscrpt_reg_IclR_C"/>
</dbReference>
<dbReference type="OrthoDB" id="6811967at2"/>
<evidence type="ECO:0000259" key="5">
    <source>
        <dbReference type="PROSITE" id="PS51078"/>
    </source>
</evidence>
<keyword evidence="2" id="KW-0238">DNA-binding</keyword>
<organism evidence="6 7">
    <name type="scientific">Shinella kummerowiae</name>
    <dbReference type="NCBI Taxonomy" id="417745"/>
    <lineage>
        <taxon>Bacteria</taxon>
        <taxon>Pseudomonadati</taxon>
        <taxon>Pseudomonadota</taxon>
        <taxon>Alphaproteobacteria</taxon>
        <taxon>Hyphomicrobiales</taxon>
        <taxon>Rhizobiaceae</taxon>
        <taxon>Shinella</taxon>
    </lineage>
</organism>
<protein>
    <submittedName>
        <fullName evidence="6">Helix-turn-helix domain-containing protein</fullName>
    </submittedName>
</protein>
<dbReference type="Pfam" id="PF09339">
    <property type="entry name" value="HTH_IclR"/>
    <property type="match status" value="1"/>
</dbReference>
<dbReference type="SMART" id="SM00346">
    <property type="entry name" value="HTH_ICLR"/>
    <property type="match status" value="1"/>
</dbReference>
<feature type="domain" description="HTH iclR-type" evidence="4">
    <location>
        <begin position="1"/>
        <end position="63"/>
    </location>
</feature>
<keyword evidence="7" id="KW-1185">Reference proteome</keyword>
<name>A0A6N8SJ18_9HYPH</name>
<dbReference type="PROSITE" id="PS51077">
    <property type="entry name" value="HTH_ICLR"/>
    <property type="match status" value="1"/>
</dbReference>
<dbReference type="Proteomes" id="UP000435802">
    <property type="component" value="Unassembled WGS sequence"/>
</dbReference>
<keyword evidence="3" id="KW-0804">Transcription</keyword>
<dbReference type="InterPro" id="IPR050707">
    <property type="entry name" value="HTH_MetabolicPath_Reg"/>
</dbReference>
<dbReference type="RefSeq" id="WP_160860808.1">
    <property type="nucleotide sequence ID" value="NZ_WUMK01000007.1"/>
</dbReference>
<reference evidence="6 7" key="1">
    <citation type="submission" date="2019-12" db="EMBL/GenBank/DDBJ databases">
        <title>Shinella kummerowiae sp. nov., a symbiotic bacterium isolated from root nodules of the herbal legume Kummerowia stipulacea.</title>
        <authorList>
            <person name="Gao J."/>
        </authorList>
    </citation>
    <scope>NUCLEOTIDE SEQUENCE [LARGE SCALE GENOMIC DNA]</scope>
    <source>
        <strain evidence="6 7">CCBAU 25048</strain>
    </source>
</reference>
<dbReference type="AlphaFoldDB" id="A0A6N8SJ18"/>
<evidence type="ECO:0000259" key="4">
    <source>
        <dbReference type="PROSITE" id="PS51077"/>
    </source>
</evidence>
<proteinExistence type="predicted"/>
<evidence type="ECO:0000256" key="3">
    <source>
        <dbReference type="ARBA" id="ARBA00023163"/>
    </source>
</evidence>
<dbReference type="GO" id="GO:0045892">
    <property type="term" value="P:negative regulation of DNA-templated transcription"/>
    <property type="evidence" value="ECO:0007669"/>
    <property type="project" value="TreeGrafter"/>
</dbReference>
<dbReference type="InterPro" id="IPR029016">
    <property type="entry name" value="GAF-like_dom_sf"/>
</dbReference>
<evidence type="ECO:0000256" key="2">
    <source>
        <dbReference type="ARBA" id="ARBA00023125"/>
    </source>
</evidence>
<dbReference type="GO" id="GO:0003677">
    <property type="term" value="F:DNA binding"/>
    <property type="evidence" value="ECO:0007669"/>
    <property type="project" value="UniProtKB-KW"/>
</dbReference>
<dbReference type="SUPFAM" id="SSF55781">
    <property type="entry name" value="GAF domain-like"/>
    <property type="match status" value="1"/>
</dbReference>
<dbReference type="Gene3D" id="1.10.10.10">
    <property type="entry name" value="Winged helix-like DNA-binding domain superfamily/Winged helix DNA-binding domain"/>
    <property type="match status" value="1"/>
</dbReference>
<dbReference type="GO" id="GO:0003700">
    <property type="term" value="F:DNA-binding transcription factor activity"/>
    <property type="evidence" value="ECO:0007669"/>
    <property type="project" value="TreeGrafter"/>
</dbReference>
<comment type="caution">
    <text evidence="6">The sequence shown here is derived from an EMBL/GenBank/DDBJ whole genome shotgun (WGS) entry which is preliminary data.</text>
</comment>
<dbReference type="Pfam" id="PF01614">
    <property type="entry name" value="IclR_C"/>
    <property type="match status" value="1"/>
</dbReference>
<keyword evidence="1" id="KW-0805">Transcription regulation</keyword>
<dbReference type="PROSITE" id="PS51078">
    <property type="entry name" value="ICLR_ED"/>
    <property type="match status" value="1"/>
</dbReference>
<evidence type="ECO:0000313" key="6">
    <source>
        <dbReference type="EMBL" id="MXN47276.1"/>
    </source>
</evidence>
<gene>
    <name evidence="6" type="ORF">GR138_18930</name>
</gene>
<dbReference type="PANTHER" id="PTHR30136:SF24">
    <property type="entry name" value="HTH-TYPE TRANSCRIPTIONAL REPRESSOR ALLR"/>
    <property type="match status" value="1"/>
</dbReference>
<evidence type="ECO:0000256" key="1">
    <source>
        <dbReference type="ARBA" id="ARBA00023015"/>
    </source>
</evidence>
<dbReference type="PANTHER" id="PTHR30136">
    <property type="entry name" value="HELIX-TURN-HELIX TRANSCRIPTIONAL REGULATOR, ICLR FAMILY"/>
    <property type="match status" value="1"/>
</dbReference>
<dbReference type="InterPro" id="IPR005471">
    <property type="entry name" value="Tscrpt_reg_IclR_N"/>
</dbReference>
<dbReference type="InterPro" id="IPR036388">
    <property type="entry name" value="WH-like_DNA-bd_sf"/>
</dbReference>
<feature type="domain" description="IclR-ED" evidence="5">
    <location>
        <begin position="64"/>
        <end position="246"/>
    </location>
</feature>
<dbReference type="InterPro" id="IPR036390">
    <property type="entry name" value="WH_DNA-bd_sf"/>
</dbReference>
<sequence>MSTVAKALALLNLVAAEEEEKGLSELARLAGMDKATTRRMLVELEAHGFLEQDTMTRRYRIGAAPVRLARIREARVPLLCAAIPFVKELAQATGETCHLAEFSGGALHSLHVEDCPKAHRVIVDVGVILPLHATASGLAFLASLPRDAAKALLKEPLEAFTDATVTDLAVLRQRLDETRKRGWSINRNGLEAGVVSVAAAVLGADRRPVATLAIAAPDVRIDPAHLEELGLKVADAAGRLSARLNGNEGAPSAPLKMIRGMRP</sequence>
<dbReference type="SUPFAM" id="SSF46785">
    <property type="entry name" value="Winged helix' DNA-binding domain"/>
    <property type="match status" value="1"/>
</dbReference>
<dbReference type="Gene3D" id="3.30.450.40">
    <property type="match status" value="1"/>
</dbReference>
<dbReference type="EMBL" id="WUMK01000007">
    <property type="protein sequence ID" value="MXN47276.1"/>
    <property type="molecule type" value="Genomic_DNA"/>
</dbReference>